<dbReference type="GO" id="GO:0006412">
    <property type="term" value="P:translation"/>
    <property type="evidence" value="ECO:0007669"/>
    <property type="project" value="UniProtKB-UniRule"/>
</dbReference>
<dbReference type="GO" id="GO:0006450">
    <property type="term" value="P:regulation of translational fidelity"/>
    <property type="evidence" value="ECO:0007669"/>
    <property type="project" value="InterPro"/>
</dbReference>
<comment type="catalytic activity">
    <reaction evidence="1">
        <text>L-aspartyl-tRNA(Asn) + L-glutamine + ATP + H2O = L-asparaginyl-tRNA(Asn) + L-glutamate + ADP + phosphate + 2 H(+)</text>
        <dbReference type="Rhea" id="RHEA:14513"/>
        <dbReference type="Rhea" id="RHEA-COMP:9674"/>
        <dbReference type="Rhea" id="RHEA-COMP:9677"/>
        <dbReference type="ChEBI" id="CHEBI:15377"/>
        <dbReference type="ChEBI" id="CHEBI:15378"/>
        <dbReference type="ChEBI" id="CHEBI:29985"/>
        <dbReference type="ChEBI" id="CHEBI:30616"/>
        <dbReference type="ChEBI" id="CHEBI:43474"/>
        <dbReference type="ChEBI" id="CHEBI:58359"/>
        <dbReference type="ChEBI" id="CHEBI:78515"/>
        <dbReference type="ChEBI" id="CHEBI:78516"/>
        <dbReference type="ChEBI" id="CHEBI:456216"/>
    </reaction>
</comment>
<comment type="subunit">
    <text evidence="1">Heterotrimer of A, B and C subunits.</text>
</comment>
<dbReference type="PANTHER" id="PTHR15004:SF0">
    <property type="entry name" value="GLUTAMYL-TRNA(GLN) AMIDOTRANSFERASE SUBUNIT C, MITOCHONDRIAL"/>
    <property type="match status" value="1"/>
</dbReference>
<dbReference type="GO" id="GO:0016740">
    <property type="term" value="F:transferase activity"/>
    <property type="evidence" value="ECO:0007669"/>
    <property type="project" value="UniProtKB-KW"/>
</dbReference>
<dbReference type="Pfam" id="PF02686">
    <property type="entry name" value="GatC"/>
    <property type="match status" value="1"/>
</dbReference>
<comment type="function">
    <text evidence="1">Allows the formation of correctly charged Asn-tRNA(Asn) or Gln-tRNA(Gln) through the transamidation of misacylated Asp-tRNA(Asn) or Glu-tRNA(Gln) in organisms which lack either or both of asparaginyl-tRNA or glutaminyl-tRNA synthetases. The reaction takes place in the presence of glutamine and ATP through an activated phospho-Asp-tRNA(Asn) or phospho-Glu-tRNA(Gln).</text>
</comment>
<sequence length="93" mass="10200">MDAKDIEKVAHLARLGLSGAEREAYAQDLSRILDLVSHMNAVATDGVEPMTHPDTAGLRLRADAVHQEIDRNQLMAVAPEARDGLYLVPRVIE</sequence>
<gene>
    <name evidence="1" type="primary">gatC</name>
    <name evidence="2" type="ORF">C4900_01270</name>
</gene>
<dbReference type="HAMAP" id="MF_00122">
    <property type="entry name" value="GatC"/>
    <property type="match status" value="1"/>
</dbReference>
<keyword evidence="1" id="KW-0436">Ligase</keyword>
<dbReference type="EC" id="6.3.5.-" evidence="1"/>
<comment type="similarity">
    <text evidence="1">Belongs to the GatC family.</text>
</comment>
<dbReference type="InterPro" id="IPR003837">
    <property type="entry name" value="GatC"/>
</dbReference>
<dbReference type="InterPro" id="IPR036113">
    <property type="entry name" value="Asp/Glu-ADT_sf_sub_c"/>
</dbReference>
<proteinExistence type="inferred from homology"/>
<keyword evidence="1" id="KW-0547">Nucleotide-binding</keyword>
<dbReference type="GO" id="GO:0070681">
    <property type="term" value="P:glutaminyl-tRNAGln biosynthesis via transamidation"/>
    <property type="evidence" value="ECO:0007669"/>
    <property type="project" value="TreeGrafter"/>
</dbReference>
<dbReference type="GO" id="GO:0050567">
    <property type="term" value="F:glutaminyl-tRNA synthase (glutamine-hydrolyzing) activity"/>
    <property type="evidence" value="ECO:0007669"/>
    <property type="project" value="UniProtKB-UniRule"/>
</dbReference>
<evidence type="ECO:0000313" key="2">
    <source>
        <dbReference type="EMBL" id="RCN58457.1"/>
    </source>
</evidence>
<protein>
    <recommendedName>
        <fullName evidence="1">Aspartyl/glutamyl-tRNA(Asn/Gln) amidotransferase subunit C</fullName>
        <shortName evidence="1">Asp/Glu-ADT subunit C</shortName>
        <ecNumber evidence="1">6.3.5.-</ecNumber>
    </recommendedName>
</protein>
<dbReference type="STRING" id="163359.A9R16_05610"/>
<dbReference type="Gene3D" id="1.10.20.60">
    <property type="entry name" value="Glu-tRNAGln amidotransferase C subunit, N-terminal domain"/>
    <property type="match status" value="1"/>
</dbReference>
<dbReference type="RefSeq" id="WP_065972321.1">
    <property type="nucleotide sequence ID" value="NZ_CP080624.1"/>
</dbReference>
<reference evidence="2 3" key="1">
    <citation type="submission" date="2018-02" db="EMBL/GenBank/DDBJ databases">
        <title>Insights into the biology of acidophilic members of the Acidiferrobacteraceae family derived from comparative genomic analyses.</title>
        <authorList>
            <person name="Issotta F."/>
            <person name="Thyssen C."/>
            <person name="Mena C."/>
            <person name="Moya A."/>
            <person name="Bellenberg S."/>
            <person name="Sproer C."/>
            <person name="Covarrubias P.C."/>
            <person name="Sand W."/>
            <person name="Quatrini R."/>
            <person name="Vera M."/>
        </authorList>
    </citation>
    <scope>NUCLEOTIDE SEQUENCE [LARGE SCALE GENOMIC DNA]</scope>
    <source>
        <strain evidence="3">m-1</strain>
    </source>
</reference>
<comment type="caution">
    <text evidence="2">The sequence shown here is derived from an EMBL/GenBank/DDBJ whole genome shotgun (WGS) entry which is preliminary data.</text>
</comment>
<dbReference type="Proteomes" id="UP000253250">
    <property type="component" value="Unassembled WGS sequence"/>
</dbReference>
<keyword evidence="1" id="KW-0067">ATP-binding</keyword>
<dbReference type="EMBL" id="PSYR01000001">
    <property type="protein sequence ID" value="RCN58457.1"/>
    <property type="molecule type" value="Genomic_DNA"/>
</dbReference>
<dbReference type="AlphaFoldDB" id="A0A1C2FX39"/>
<keyword evidence="1" id="KW-0648">Protein biosynthesis</keyword>
<comment type="catalytic activity">
    <reaction evidence="1">
        <text>L-glutamyl-tRNA(Gln) + L-glutamine + ATP + H2O = L-glutaminyl-tRNA(Gln) + L-glutamate + ADP + phosphate + H(+)</text>
        <dbReference type="Rhea" id="RHEA:17521"/>
        <dbReference type="Rhea" id="RHEA-COMP:9681"/>
        <dbReference type="Rhea" id="RHEA-COMP:9684"/>
        <dbReference type="ChEBI" id="CHEBI:15377"/>
        <dbReference type="ChEBI" id="CHEBI:15378"/>
        <dbReference type="ChEBI" id="CHEBI:29985"/>
        <dbReference type="ChEBI" id="CHEBI:30616"/>
        <dbReference type="ChEBI" id="CHEBI:43474"/>
        <dbReference type="ChEBI" id="CHEBI:58359"/>
        <dbReference type="ChEBI" id="CHEBI:78520"/>
        <dbReference type="ChEBI" id="CHEBI:78521"/>
        <dbReference type="ChEBI" id="CHEBI:456216"/>
    </reaction>
</comment>
<dbReference type="NCBIfam" id="TIGR00135">
    <property type="entry name" value="gatC"/>
    <property type="match status" value="1"/>
</dbReference>
<keyword evidence="3" id="KW-1185">Reference proteome</keyword>
<dbReference type="GO" id="GO:0005524">
    <property type="term" value="F:ATP binding"/>
    <property type="evidence" value="ECO:0007669"/>
    <property type="project" value="UniProtKB-KW"/>
</dbReference>
<dbReference type="SUPFAM" id="SSF141000">
    <property type="entry name" value="Glu-tRNAGln amidotransferase C subunit"/>
    <property type="match status" value="1"/>
</dbReference>
<evidence type="ECO:0000256" key="1">
    <source>
        <dbReference type="HAMAP-Rule" id="MF_00122"/>
    </source>
</evidence>
<evidence type="ECO:0000313" key="3">
    <source>
        <dbReference type="Proteomes" id="UP000253250"/>
    </source>
</evidence>
<dbReference type="PANTHER" id="PTHR15004">
    <property type="entry name" value="GLUTAMYL-TRNA(GLN) AMIDOTRANSFERASE SUBUNIT C, MITOCHONDRIAL"/>
    <property type="match status" value="1"/>
</dbReference>
<organism evidence="2 3">
    <name type="scientific">Acidiferrobacter thiooxydans</name>
    <dbReference type="NCBI Taxonomy" id="163359"/>
    <lineage>
        <taxon>Bacteria</taxon>
        <taxon>Pseudomonadati</taxon>
        <taxon>Pseudomonadota</taxon>
        <taxon>Gammaproteobacteria</taxon>
        <taxon>Acidiferrobacterales</taxon>
        <taxon>Acidiferrobacteraceae</taxon>
        <taxon>Acidiferrobacter</taxon>
    </lineage>
</organism>
<accession>A0A1C2FX39</accession>
<name>A0A1C2FX39_9GAMM</name>
<keyword evidence="2" id="KW-0808">Transferase</keyword>
<dbReference type="OrthoDB" id="9794326at2"/>